<name>A0A2S7SZJ8_9BACT</name>
<evidence type="ECO:0000313" key="2">
    <source>
        <dbReference type="Proteomes" id="UP000239872"/>
    </source>
</evidence>
<comment type="caution">
    <text evidence="1">The sequence shown here is derived from an EMBL/GenBank/DDBJ whole genome shotgun (WGS) entry which is preliminary data.</text>
</comment>
<organism evidence="1 2">
    <name type="scientific">Flavipsychrobacter stenotrophus</name>
    <dbReference type="NCBI Taxonomy" id="2077091"/>
    <lineage>
        <taxon>Bacteria</taxon>
        <taxon>Pseudomonadati</taxon>
        <taxon>Bacteroidota</taxon>
        <taxon>Chitinophagia</taxon>
        <taxon>Chitinophagales</taxon>
        <taxon>Chitinophagaceae</taxon>
        <taxon>Flavipsychrobacter</taxon>
    </lineage>
</organism>
<protein>
    <submittedName>
        <fullName evidence="1">Uncharacterized protein</fullName>
    </submittedName>
</protein>
<dbReference type="EMBL" id="PPSL01000001">
    <property type="protein sequence ID" value="PQJ12352.1"/>
    <property type="molecule type" value="Genomic_DNA"/>
</dbReference>
<evidence type="ECO:0000313" key="1">
    <source>
        <dbReference type="EMBL" id="PQJ12352.1"/>
    </source>
</evidence>
<accession>A0A2S7SZJ8</accession>
<keyword evidence="2" id="KW-1185">Reference proteome</keyword>
<gene>
    <name evidence="1" type="ORF">CJD36_000945</name>
</gene>
<dbReference type="AlphaFoldDB" id="A0A2S7SZJ8"/>
<sequence>MKNKTGHVNSYDRTHDITPDEVGRFERFKNYTDEQVNELIDTIRKYTRFIYNVVSKRRKSGKKIALHIDNQQTKAA</sequence>
<proteinExistence type="predicted"/>
<dbReference type="Proteomes" id="UP000239872">
    <property type="component" value="Unassembled WGS sequence"/>
</dbReference>
<dbReference type="RefSeq" id="WP_105037236.1">
    <property type="nucleotide sequence ID" value="NZ_PPSL01000001.1"/>
</dbReference>
<dbReference type="OrthoDB" id="713696at2"/>
<reference evidence="1 2" key="1">
    <citation type="submission" date="2018-01" db="EMBL/GenBank/DDBJ databases">
        <title>A novel member of the phylum Bacteroidetes isolated from glacier ice.</title>
        <authorList>
            <person name="Liu Q."/>
            <person name="Xin Y.-H."/>
        </authorList>
    </citation>
    <scope>NUCLEOTIDE SEQUENCE [LARGE SCALE GENOMIC DNA]</scope>
    <source>
        <strain evidence="1 2">RB1R16</strain>
    </source>
</reference>